<dbReference type="InterPro" id="IPR011531">
    <property type="entry name" value="HCO3_transpt-like_TM_dom"/>
</dbReference>
<feature type="transmembrane region" description="Helical" evidence="5">
    <location>
        <begin position="505"/>
        <end position="523"/>
    </location>
</feature>
<feature type="transmembrane region" description="Helical" evidence="5">
    <location>
        <begin position="353"/>
        <end position="374"/>
    </location>
</feature>
<feature type="transmembrane region" description="Helical" evidence="5">
    <location>
        <begin position="529"/>
        <end position="550"/>
    </location>
</feature>
<gene>
    <name evidence="7" type="ORF">PYM288_LOCUS5059</name>
</gene>
<evidence type="ECO:0000313" key="8">
    <source>
        <dbReference type="Proteomes" id="UP000663854"/>
    </source>
</evidence>
<dbReference type="AlphaFoldDB" id="A0A813TKF9"/>
<sequence>MNNLDGSNINISVLSSNDEVINTSNTDQNTENENNIDPKDGYSSHYTSIFYPFAGMIRDVKIRLPYYLSDWKLAISYRIFAATIRIFFLNTIPALAYALDLYLRSDHYYGVNEALLSSALGGIVFGLLAVQPISIVGFTSLISLFNYTTYNIISRYTQVPYLSFMCWVAIWAAILHWLIAIFNMVTYVRYMTNFTAEIFGFYVGIVYIQKGIEFILDDFRESSTKGFMSVLVAFGFFFSYWILTHIGQSSYFTRSIRDFLVDYAMIISVIFWSGFTFIPGHLRSTNIERLSVTSAYKPTISSRSWFINPSNLDVKYIFIALPFSLLVTALFYFDHNVSSLTAQAKHYPLRKPAGFHWDFFLLGWTTIIAGFLGLPYPNALVPQCAMHTDALGRWKITESVENQVPTAVITTHKSRRPVQEYVLVKIKEQRLTNTCQSLLCLITMTGPFLKCYSLISRAVLAGVFIGIGWGSVEVNAITHQLLHLIRDPNHMKFDDSLLRLSRKRIFMYTLTMLIGFAILFAISQTIAAIGFPILVLLLIPFRIIILTKWFTQEELTILDSPVASSLPLDSIGGLPEILKPINLETNFHS</sequence>
<dbReference type="GO" id="GO:0006820">
    <property type="term" value="P:monoatomic anion transport"/>
    <property type="evidence" value="ECO:0007669"/>
    <property type="project" value="InterPro"/>
</dbReference>
<evidence type="ECO:0000256" key="3">
    <source>
        <dbReference type="ARBA" id="ARBA00022989"/>
    </source>
</evidence>
<feature type="transmembrane region" description="Helical" evidence="5">
    <location>
        <begin position="316"/>
        <end position="333"/>
    </location>
</feature>
<dbReference type="InterPro" id="IPR003020">
    <property type="entry name" value="HCO3_transpt_euk"/>
</dbReference>
<dbReference type="EMBL" id="CAJNOH010000049">
    <property type="protein sequence ID" value="CAF0810389.1"/>
    <property type="molecule type" value="Genomic_DNA"/>
</dbReference>
<evidence type="ECO:0000256" key="1">
    <source>
        <dbReference type="ARBA" id="ARBA00004141"/>
    </source>
</evidence>
<evidence type="ECO:0000256" key="2">
    <source>
        <dbReference type="ARBA" id="ARBA00022692"/>
    </source>
</evidence>
<name>A0A813TKF9_9BILA</name>
<keyword evidence="2 5" id="KW-0812">Transmembrane</keyword>
<dbReference type="GO" id="GO:0005452">
    <property type="term" value="F:solute:inorganic anion antiporter activity"/>
    <property type="evidence" value="ECO:0007669"/>
    <property type="project" value="InterPro"/>
</dbReference>
<organism evidence="7 8">
    <name type="scientific">Rotaria sordida</name>
    <dbReference type="NCBI Taxonomy" id="392033"/>
    <lineage>
        <taxon>Eukaryota</taxon>
        <taxon>Metazoa</taxon>
        <taxon>Spiralia</taxon>
        <taxon>Gnathifera</taxon>
        <taxon>Rotifera</taxon>
        <taxon>Eurotatoria</taxon>
        <taxon>Bdelloidea</taxon>
        <taxon>Philodinida</taxon>
        <taxon>Philodinidae</taxon>
        <taxon>Rotaria</taxon>
    </lineage>
</organism>
<feature type="transmembrane region" description="Helical" evidence="5">
    <location>
        <begin position="159"/>
        <end position="181"/>
    </location>
</feature>
<dbReference type="Pfam" id="PF00955">
    <property type="entry name" value="HCO3_cotransp"/>
    <property type="match status" value="2"/>
</dbReference>
<evidence type="ECO:0000256" key="5">
    <source>
        <dbReference type="SAM" id="Phobius"/>
    </source>
</evidence>
<feature type="transmembrane region" description="Helical" evidence="5">
    <location>
        <begin position="226"/>
        <end position="243"/>
    </location>
</feature>
<comment type="subcellular location">
    <subcellularLocation>
        <location evidence="1">Membrane</location>
        <topology evidence="1">Multi-pass membrane protein</topology>
    </subcellularLocation>
</comment>
<reference evidence="7" key="1">
    <citation type="submission" date="2021-02" db="EMBL/GenBank/DDBJ databases">
        <authorList>
            <person name="Nowell W R."/>
        </authorList>
    </citation>
    <scope>NUCLEOTIDE SEQUENCE</scope>
</reference>
<feature type="transmembrane region" description="Helical" evidence="5">
    <location>
        <begin position="119"/>
        <end position="147"/>
    </location>
</feature>
<feature type="transmembrane region" description="Helical" evidence="5">
    <location>
        <begin position="263"/>
        <end position="282"/>
    </location>
</feature>
<feature type="transmembrane region" description="Helical" evidence="5">
    <location>
        <begin position="79"/>
        <end position="99"/>
    </location>
</feature>
<feature type="domain" description="Bicarbonate transporter-like transmembrane" evidence="6">
    <location>
        <begin position="226"/>
        <end position="560"/>
    </location>
</feature>
<keyword evidence="3 5" id="KW-1133">Transmembrane helix</keyword>
<keyword evidence="4 5" id="KW-0472">Membrane</keyword>
<dbReference type="PANTHER" id="PTHR11453:SF38">
    <property type="entry name" value="ANION TRANSPORTER (EUROFUNG)"/>
    <property type="match status" value="1"/>
</dbReference>
<protein>
    <recommendedName>
        <fullName evidence="6">Bicarbonate transporter-like transmembrane domain-containing protein</fullName>
    </recommendedName>
</protein>
<feature type="transmembrane region" description="Helical" evidence="5">
    <location>
        <begin position="187"/>
        <end position="205"/>
    </location>
</feature>
<dbReference type="Proteomes" id="UP000663854">
    <property type="component" value="Unassembled WGS sequence"/>
</dbReference>
<evidence type="ECO:0000259" key="6">
    <source>
        <dbReference type="Pfam" id="PF00955"/>
    </source>
</evidence>
<evidence type="ECO:0000256" key="4">
    <source>
        <dbReference type="ARBA" id="ARBA00023136"/>
    </source>
</evidence>
<feature type="domain" description="Bicarbonate transporter-like transmembrane" evidence="6">
    <location>
        <begin position="52"/>
        <end position="221"/>
    </location>
</feature>
<dbReference type="GO" id="GO:0050801">
    <property type="term" value="P:monoatomic ion homeostasis"/>
    <property type="evidence" value="ECO:0007669"/>
    <property type="project" value="TreeGrafter"/>
</dbReference>
<evidence type="ECO:0000313" key="7">
    <source>
        <dbReference type="EMBL" id="CAF0810389.1"/>
    </source>
</evidence>
<accession>A0A813TKF9</accession>
<dbReference type="GO" id="GO:0005886">
    <property type="term" value="C:plasma membrane"/>
    <property type="evidence" value="ECO:0007669"/>
    <property type="project" value="TreeGrafter"/>
</dbReference>
<dbReference type="GO" id="GO:0046713">
    <property type="term" value="P:borate transport"/>
    <property type="evidence" value="ECO:0007669"/>
    <property type="project" value="TreeGrafter"/>
</dbReference>
<proteinExistence type="predicted"/>
<dbReference type="PANTHER" id="PTHR11453">
    <property type="entry name" value="ANION EXCHANGE PROTEIN"/>
    <property type="match status" value="1"/>
</dbReference>
<comment type="caution">
    <text evidence="7">The sequence shown here is derived from an EMBL/GenBank/DDBJ whole genome shotgun (WGS) entry which is preliminary data.</text>
</comment>